<dbReference type="GO" id="GO:0003723">
    <property type="term" value="F:RNA binding"/>
    <property type="evidence" value="ECO:0007669"/>
    <property type="project" value="InterPro"/>
</dbReference>
<dbReference type="GO" id="GO:1990904">
    <property type="term" value="C:ribonucleoprotein complex"/>
    <property type="evidence" value="ECO:0007669"/>
    <property type="project" value="UniProtKB-KW"/>
</dbReference>
<dbReference type="AlphaFoldDB" id="A0A9P6VS85"/>
<evidence type="ECO:0000259" key="4">
    <source>
        <dbReference type="Pfam" id="PF01248"/>
    </source>
</evidence>
<dbReference type="PROSITE" id="PS00709">
    <property type="entry name" value="RIBOSOMAL_L30E_1"/>
    <property type="match status" value="1"/>
</dbReference>
<keyword evidence="3" id="KW-0687">Ribonucleoprotein</keyword>
<evidence type="ECO:0000256" key="1">
    <source>
        <dbReference type="ARBA" id="ARBA00007326"/>
    </source>
</evidence>
<evidence type="ECO:0000313" key="5">
    <source>
        <dbReference type="EMBL" id="KAG0654083.1"/>
    </source>
</evidence>
<protein>
    <submittedName>
        <fullName evidence="5">60S ribosomal protein L30</fullName>
    </submittedName>
</protein>
<dbReference type="InterPro" id="IPR029064">
    <property type="entry name" value="Ribosomal_eL30-like_sf"/>
</dbReference>
<dbReference type="InterPro" id="IPR004038">
    <property type="entry name" value="Ribosomal_eL8/eL30/eS12/Gad45"/>
</dbReference>
<name>A0A9P6VS85_RHOMI</name>
<comment type="similarity">
    <text evidence="1">Belongs to the eukaryotic ribosomal protein eL30 family.</text>
</comment>
<dbReference type="SUPFAM" id="SSF55315">
    <property type="entry name" value="L30e-like"/>
    <property type="match status" value="1"/>
</dbReference>
<dbReference type="InterPro" id="IPR039109">
    <property type="entry name" value="Ribosomal_eL30-like"/>
</dbReference>
<proteinExistence type="inferred from homology"/>
<dbReference type="OrthoDB" id="1928736at2759"/>
<sequence>MPAQTRMQQRLERARLAPAAQKKVKKSADNINARLALVIKSGKYTLGYKSTLKAMRSGKSKLVLISGNTPPLRRSELEYYAMLSKTPVHLYQGSNVALGTAAGRLFRVGVLSIEDAGDSDLLSISSQ</sequence>
<dbReference type="EMBL" id="PUHQ01000162">
    <property type="protein sequence ID" value="KAG0654083.1"/>
    <property type="molecule type" value="Genomic_DNA"/>
</dbReference>
<gene>
    <name evidence="5" type="primary">RPL30</name>
    <name evidence="5" type="ORF">C6P46_001978</name>
</gene>
<reference evidence="5 6" key="1">
    <citation type="submission" date="2020-11" db="EMBL/GenBank/DDBJ databases">
        <title>Kefir isolates.</title>
        <authorList>
            <person name="Marcisauskas S."/>
            <person name="Kim Y."/>
            <person name="Blasche S."/>
        </authorList>
    </citation>
    <scope>NUCLEOTIDE SEQUENCE [LARGE SCALE GENOMIC DNA]</scope>
    <source>
        <strain evidence="5 6">KR</strain>
    </source>
</reference>
<organism evidence="5 6">
    <name type="scientific">Rhodotorula mucilaginosa</name>
    <name type="common">Yeast</name>
    <name type="synonym">Rhodotorula rubra</name>
    <dbReference type="NCBI Taxonomy" id="5537"/>
    <lineage>
        <taxon>Eukaryota</taxon>
        <taxon>Fungi</taxon>
        <taxon>Dikarya</taxon>
        <taxon>Basidiomycota</taxon>
        <taxon>Pucciniomycotina</taxon>
        <taxon>Microbotryomycetes</taxon>
        <taxon>Sporidiobolales</taxon>
        <taxon>Sporidiobolaceae</taxon>
        <taxon>Rhodotorula</taxon>
    </lineage>
</organism>
<comment type="caution">
    <text evidence="5">The sequence shown here is derived from an EMBL/GenBank/DDBJ whole genome shotgun (WGS) entry which is preliminary data.</text>
</comment>
<accession>A0A9P6VS85</accession>
<dbReference type="Proteomes" id="UP000777482">
    <property type="component" value="Unassembled WGS sequence"/>
</dbReference>
<keyword evidence="2 5" id="KW-0689">Ribosomal protein</keyword>
<dbReference type="PANTHER" id="PTHR11449">
    <property type="entry name" value="RIBOSOMAL PROTEIN L30"/>
    <property type="match status" value="1"/>
</dbReference>
<dbReference type="Gene3D" id="3.30.1330.30">
    <property type="match status" value="1"/>
</dbReference>
<dbReference type="NCBIfam" id="NF002172">
    <property type="entry name" value="PRK01018.1"/>
    <property type="match status" value="1"/>
</dbReference>
<evidence type="ECO:0000256" key="3">
    <source>
        <dbReference type="ARBA" id="ARBA00023274"/>
    </source>
</evidence>
<dbReference type="InterPro" id="IPR022991">
    <property type="entry name" value="Ribosomal_eL30_CS"/>
</dbReference>
<dbReference type="FunFam" id="3.30.1330.30:FF:000001">
    <property type="entry name" value="60S ribosomal protein L30"/>
    <property type="match status" value="1"/>
</dbReference>
<evidence type="ECO:0000313" key="6">
    <source>
        <dbReference type="Proteomes" id="UP000777482"/>
    </source>
</evidence>
<evidence type="ECO:0000256" key="2">
    <source>
        <dbReference type="ARBA" id="ARBA00022980"/>
    </source>
</evidence>
<dbReference type="Pfam" id="PF01248">
    <property type="entry name" value="Ribosomal_L7Ae"/>
    <property type="match status" value="1"/>
</dbReference>
<dbReference type="GO" id="GO:0005840">
    <property type="term" value="C:ribosome"/>
    <property type="evidence" value="ECO:0007669"/>
    <property type="project" value="UniProtKB-KW"/>
</dbReference>
<feature type="domain" description="Ribosomal protein eL8/eL30/eS12/Gadd45" evidence="4">
    <location>
        <begin position="30"/>
        <end position="122"/>
    </location>
</feature>
<keyword evidence="6" id="KW-1185">Reference proteome</keyword>